<feature type="region of interest" description="Disordered" evidence="1">
    <location>
        <begin position="418"/>
        <end position="501"/>
    </location>
</feature>
<dbReference type="GO" id="GO:1903094">
    <property type="term" value="P:negative regulation of protein K48-linked deubiquitination"/>
    <property type="evidence" value="ECO:0007669"/>
    <property type="project" value="TreeGrafter"/>
</dbReference>
<proteinExistence type="predicted"/>
<dbReference type="GO" id="GO:0031397">
    <property type="term" value="P:negative regulation of protein ubiquitination"/>
    <property type="evidence" value="ECO:0007669"/>
    <property type="project" value="TreeGrafter"/>
</dbReference>
<feature type="region of interest" description="Disordered" evidence="1">
    <location>
        <begin position="107"/>
        <end position="255"/>
    </location>
</feature>
<protein>
    <submittedName>
        <fullName evidence="3">Reticulocyte-binding protein homolog 2a-like</fullName>
    </submittedName>
</protein>
<feature type="compositionally biased region" description="Low complexity" evidence="1">
    <location>
        <begin position="440"/>
        <end position="466"/>
    </location>
</feature>
<keyword evidence="2" id="KW-1185">Reference proteome</keyword>
<dbReference type="PANTHER" id="PTHR46340:SF1">
    <property type="entry name" value="UBX DOMAIN-CONTAINING PROTEIN 1"/>
    <property type="match status" value="1"/>
</dbReference>
<dbReference type="RefSeq" id="XP_026286612.1">
    <property type="nucleotide sequence ID" value="XM_026430827.2"/>
</dbReference>
<dbReference type="GO" id="GO:0036435">
    <property type="term" value="F:K48-linked polyubiquitin modification-dependent protein binding"/>
    <property type="evidence" value="ECO:0007669"/>
    <property type="project" value="TreeGrafter"/>
</dbReference>
<sequence>MTKKSERKSCDYWALVQDLREKDKKPYLLKALDLFSLNGANEAKRFKPKHDKDFTKNEYGRLVTVEGKECLVRHTIYALSSSASDLKTRFKEEKRVKKVGTRLSIGPVCEPATNYSFPDLTRKARQDKREEKENIQKAKAKGGSDTLKRQERQKDEERERKRNEEEQLKRQERKKEEETEKERKRNEEDQLKIQEERKRNEEEQLKRQERKKEEEMEKERKRNEEEQLKIQEENRKRQEEEEDEEDEERRKTEGQMDLNSKLDCVLAEIAGVKAIVLKLGGAAEAGNGDDDDDDECVVERRKKSKLGELPTNLIDEEEVEFGKVKVGKQRYVSMEKLIVAERSPYFTNRVETLAQDFYDDVGNCSVSKSKGRTLIENAEIKSIFCILKAMKWSHSATLSLKRIRARLIRFTSEMRKNGNSRKRKLEMSAADGKRRKNSDESSSSSSEGRSETENGNVNGEGTENGNDIGILDSVDDEIEDGTGSKEKDLEVSDESGGECSIHLDDSTLSVFQNC</sequence>
<evidence type="ECO:0000256" key="1">
    <source>
        <dbReference type="SAM" id="MobiDB-lite"/>
    </source>
</evidence>
<dbReference type="KEGG" id="foc:113212217"/>
<dbReference type="GO" id="GO:0032435">
    <property type="term" value="P:negative regulation of proteasomal ubiquitin-dependent protein catabolic process"/>
    <property type="evidence" value="ECO:0007669"/>
    <property type="project" value="TreeGrafter"/>
</dbReference>
<dbReference type="AlphaFoldDB" id="A0A6J1T0N6"/>
<dbReference type="GO" id="GO:0005634">
    <property type="term" value="C:nucleus"/>
    <property type="evidence" value="ECO:0007669"/>
    <property type="project" value="TreeGrafter"/>
</dbReference>
<dbReference type="PANTHER" id="PTHR46340">
    <property type="entry name" value="UBX DOMAIN-CONTAINING PROTEIN 1"/>
    <property type="match status" value="1"/>
</dbReference>
<gene>
    <name evidence="3" type="primary">LOC113212217</name>
</gene>
<accession>A0A6J1T0N6</accession>
<name>A0A6J1T0N6_FRAOC</name>
<reference evidence="3" key="1">
    <citation type="submission" date="2025-08" db="UniProtKB">
        <authorList>
            <consortium name="RefSeq"/>
        </authorList>
    </citation>
    <scope>IDENTIFICATION</scope>
    <source>
        <tissue evidence="3">Whole organism</tissue>
    </source>
</reference>
<feature type="compositionally biased region" description="Basic and acidic residues" evidence="1">
    <location>
        <begin position="146"/>
        <end position="239"/>
    </location>
</feature>
<organism evidence="2 3">
    <name type="scientific">Frankliniella occidentalis</name>
    <name type="common">Western flower thrips</name>
    <name type="synonym">Euthrips occidentalis</name>
    <dbReference type="NCBI Taxonomy" id="133901"/>
    <lineage>
        <taxon>Eukaryota</taxon>
        <taxon>Metazoa</taxon>
        <taxon>Ecdysozoa</taxon>
        <taxon>Arthropoda</taxon>
        <taxon>Hexapoda</taxon>
        <taxon>Insecta</taxon>
        <taxon>Pterygota</taxon>
        <taxon>Neoptera</taxon>
        <taxon>Paraneoptera</taxon>
        <taxon>Thysanoptera</taxon>
        <taxon>Terebrantia</taxon>
        <taxon>Thripoidea</taxon>
        <taxon>Thripidae</taxon>
        <taxon>Frankliniella</taxon>
    </lineage>
</organism>
<feature type="compositionally biased region" description="Basic and acidic residues" evidence="1">
    <location>
        <begin position="120"/>
        <end position="136"/>
    </location>
</feature>
<evidence type="ECO:0000313" key="3">
    <source>
        <dbReference type="RefSeq" id="XP_026286612.1"/>
    </source>
</evidence>
<dbReference type="GO" id="GO:0005737">
    <property type="term" value="C:cytoplasm"/>
    <property type="evidence" value="ECO:0007669"/>
    <property type="project" value="TreeGrafter"/>
</dbReference>
<evidence type="ECO:0000313" key="2">
    <source>
        <dbReference type="Proteomes" id="UP000504606"/>
    </source>
</evidence>
<dbReference type="GeneID" id="113212217"/>
<dbReference type="Proteomes" id="UP000504606">
    <property type="component" value="Unplaced"/>
</dbReference>